<dbReference type="RefSeq" id="XP_035547842.1">
    <property type="nucleotide sequence ID" value="XM_035691949.1"/>
</dbReference>
<dbReference type="AlphaFoldDB" id="A0A6P9EZ42"/>
<feature type="region of interest" description="Disordered" evidence="1">
    <location>
        <begin position="646"/>
        <end position="687"/>
    </location>
</feature>
<dbReference type="OrthoDB" id="603754at2759"/>
<proteinExistence type="predicted"/>
<evidence type="ECO:0000313" key="3">
    <source>
        <dbReference type="RefSeq" id="XP_035547842.1"/>
    </source>
</evidence>
<dbReference type="GeneID" id="108979865"/>
<name>A0A6P9EZ42_JUGRE</name>
<dbReference type="PANTHER" id="PTHR36376">
    <property type="entry name" value="OS09G0514700 PROTEIN"/>
    <property type="match status" value="1"/>
</dbReference>
<evidence type="ECO:0000313" key="2">
    <source>
        <dbReference type="Proteomes" id="UP000235220"/>
    </source>
</evidence>
<dbReference type="Gramene" id="Jr07_17360_p1">
    <property type="protein sequence ID" value="cds.Jr07_17360_p1"/>
    <property type="gene ID" value="Jr07_17360"/>
</dbReference>
<dbReference type="PANTHER" id="PTHR36376:SF1">
    <property type="entry name" value="OS09G0514700 PROTEIN"/>
    <property type="match status" value="1"/>
</dbReference>
<dbReference type="Proteomes" id="UP000235220">
    <property type="component" value="Chromosome 7"/>
</dbReference>
<gene>
    <name evidence="3" type="primary">LOC108979865</name>
</gene>
<protein>
    <submittedName>
        <fullName evidence="3">Uncharacterized protein LOC108979865 isoform X1</fullName>
    </submittedName>
</protein>
<reference evidence="3" key="1">
    <citation type="submission" date="2025-08" db="UniProtKB">
        <authorList>
            <consortium name="RefSeq"/>
        </authorList>
    </citation>
    <scope>IDENTIFICATION</scope>
    <source>
        <tissue evidence="3">Leaves</tissue>
    </source>
</reference>
<dbReference type="FunCoup" id="A0A6P9EZ42">
    <property type="interactions" value="916"/>
</dbReference>
<keyword evidence="2" id="KW-1185">Reference proteome</keyword>
<accession>A0A6P9EZ42</accession>
<evidence type="ECO:0000256" key="1">
    <source>
        <dbReference type="SAM" id="MobiDB-lite"/>
    </source>
</evidence>
<sequence>MANKTNEDSYHKLSRKELQSLCKKYGLPANRSHSGLATLLISYLEEASSIRHGRVILTADLHISKQDDETTLCQRACSSCTSSSSFQIGASWVFEWPRKMRMPTDDLRGLMYNLQEMSSSQLVVQRDRSDINHRESLRESFDNTRLGFARDGTVENGPGINCRKMNVDACPAENVIVPSMKTSCVPSPSFEFYVMSEEGINLHVDLNSSPSDWTKRLKNEVYISEGVHRDRSRSLHSDLGKFGETDIEMNNSFILNIEPGQINNAHVLTRSSASSGMTENDHLGFKQPDKCDASLLSSAVMPCIDKLKNLKRDQMHVSSEPNFNVHDQIDSAAKSCDKDQCTVILDSNVSVTPQLKTACNSVINPMSGGPLSSLTLKDQTSKPGDEIFENSSLQNSSSLVNPCVMYPGFPAGASMEMPTSEVASCRKDASCSSCENGDSVIKPIFDGPLRHLTLKDQNSKCGDENFENSSLQNSCSLVNPSMVYPGFSTSASMEMPTSEVASCRKDASCSPCENGGSLVLVDLKHKTEKEEGGLANSSELNDDTYRNLSPTSASMEMPTSEVASCRKDASCSPCENGGSLDLVDLEHKTEKEQGGLAGLANSSELNDETYRNLSPTTFEEWDRSNVINGKECSECSQIDNSVERTCLSSNDTKSKEPPKKRKHTDGEDQSSYPKPDAKILRSSKHIARKVLPRRSMRLISKVSLHSLGNVILTGMSKAQGSH</sequence>
<organism evidence="2 3">
    <name type="scientific">Juglans regia</name>
    <name type="common">English walnut</name>
    <dbReference type="NCBI Taxonomy" id="51240"/>
    <lineage>
        <taxon>Eukaryota</taxon>
        <taxon>Viridiplantae</taxon>
        <taxon>Streptophyta</taxon>
        <taxon>Embryophyta</taxon>
        <taxon>Tracheophyta</taxon>
        <taxon>Spermatophyta</taxon>
        <taxon>Magnoliopsida</taxon>
        <taxon>eudicotyledons</taxon>
        <taxon>Gunneridae</taxon>
        <taxon>Pentapetalae</taxon>
        <taxon>rosids</taxon>
        <taxon>fabids</taxon>
        <taxon>Fagales</taxon>
        <taxon>Juglandaceae</taxon>
        <taxon>Juglans</taxon>
    </lineage>
</organism>